<dbReference type="RefSeq" id="WP_374813095.1">
    <property type="nucleotide sequence ID" value="NZ_JBHFLD010000004.1"/>
</dbReference>
<protein>
    <submittedName>
        <fullName evidence="1">Uncharacterized protein</fullName>
    </submittedName>
</protein>
<keyword evidence="2" id="KW-1185">Reference proteome</keyword>
<evidence type="ECO:0000313" key="2">
    <source>
        <dbReference type="Proteomes" id="UP001576762"/>
    </source>
</evidence>
<reference evidence="1 2" key="1">
    <citation type="submission" date="2024-09" db="EMBL/GenBank/DDBJ databases">
        <title>Draft genome sequences of 6 high pH adapted Marinobacter shengliensis sp. isolated from Mariana forearc serpentinite mud volcanoes.</title>
        <authorList>
            <person name="Elkassas S."/>
            <person name="Serres M."/>
            <person name="Michael N."/>
            <person name="Amina P."/>
            <person name="Teodora Z."/>
            <person name="Julie H."/>
        </authorList>
    </citation>
    <scope>NUCLEOTIDE SEQUENCE [LARGE SCALE GENOMIC DNA]</scope>
    <source>
        <strain evidence="1 2">EB4</strain>
    </source>
</reference>
<dbReference type="Proteomes" id="UP001576762">
    <property type="component" value="Unassembled WGS sequence"/>
</dbReference>
<gene>
    <name evidence="1" type="ORF">ACE05E_04640</name>
</gene>
<name>A0ABV4W3L3_9GAMM</name>
<dbReference type="EMBL" id="JBHFLD010000004">
    <property type="protein sequence ID" value="MFB2714765.1"/>
    <property type="molecule type" value="Genomic_DNA"/>
</dbReference>
<sequence>MPERLEWNLKRASSSLQLKDSLTENSENWVVWWYCGIYKNQQAGSQPNVLVAFRELLDSGYLSDSFILRRVPLTTLGHVRLGSVWKSGICRQEIEFDTHEFDVDYRTGNWQFSSFQYANQNNIPPPFPPSLYPLQYKRDRNWVIEFNLSSGGKLVLPCLEFFSRCYGRSAELRRVLATYPWRGTDGGSGNRLYAPLDQPEEKGKWKVKLRQRMVNGDALFLAHVKYDSYAEHRAKGIYAQIEAQHDPSGKHPIFLTAGPWYKEPARLKVRGIWFDNGKSFLGLQIVGASDPGGVPIERNRDNRNNAEQPAGITAGRQAWQGAPECATAKPSQIIDLTRDAEPDRGGEGLGIEEPEFELLGAQRLITNYRDKQARDSAGIKVKGGDSGSYSTGESFGEGKGVGYASIRTEPVMESQGVMRDMWNAMEFLRELYPRKIYKVEWFTFEDGYRSDKEPKLIALEPFSTQELIGEGKELPTATQNWPYMDRHRSELRGVLVARLSLARKTIHIVEIQRRRKGKASGSPQDTEEHFKGLVFVLDDQKHFASWLRKLLSRVRYAHGVLQKLEKQCPGEAASFSHRPARNERVPCEGAVRLALKKVGFHL</sequence>
<comment type="caution">
    <text evidence="1">The sequence shown here is derived from an EMBL/GenBank/DDBJ whole genome shotgun (WGS) entry which is preliminary data.</text>
</comment>
<proteinExistence type="predicted"/>
<evidence type="ECO:0000313" key="1">
    <source>
        <dbReference type="EMBL" id="MFB2714765.1"/>
    </source>
</evidence>
<accession>A0ABV4W3L3</accession>
<organism evidence="1 2">
    <name type="scientific">Marinobacter shengliensis</name>
    <dbReference type="NCBI Taxonomy" id="1389223"/>
    <lineage>
        <taxon>Bacteria</taxon>
        <taxon>Pseudomonadati</taxon>
        <taxon>Pseudomonadota</taxon>
        <taxon>Gammaproteobacteria</taxon>
        <taxon>Pseudomonadales</taxon>
        <taxon>Marinobacteraceae</taxon>
        <taxon>Marinobacter</taxon>
    </lineage>
</organism>